<sequence length="52" mass="6079">MNENFQQIHQLFEQLRQSLIKNSTHLPDSILNNLANTCSNLIKLEWLTPIDT</sequence>
<feature type="non-terminal residue" evidence="1">
    <location>
        <position position="52"/>
    </location>
</feature>
<evidence type="ECO:0000313" key="2">
    <source>
        <dbReference type="Proteomes" id="UP000663881"/>
    </source>
</evidence>
<gene>
    <name evidence="1" type="ORF">OKA104_LOCUS43295</name>
</gene>
<dbReference type="AlphaFoldDB" id="A0A820EEG5"/>
<dbReference type="EMBL" id="CAJOAY010011998">
    <property type="protein sequence ID" value="CAF4245163.1"/>
    <property type="molecule type" value="Genomic_DNA"/>
</dbReference>
<comment type="caution">
    <text evidence="1">The sequence shown here is derived from an EMBL/GenBank/DDBJ whole genome shotgun (WGS) entry which is preliminary data.</text>
</comment>
<reference evidence="1" key="1">
    <citation type="submission" date="2021-02" db="EMBL/GenBank/DDBJ databases">
        <authorList>
            <person name="Nowell W R."/>
        </authorList>
    </citation>
    <scope>NUCLEOTIDE SEQUENCE</scope>
</reference>
<organism evidence="1 2">
    <name type="scientific">Adineta steineri</name>
    <dbReference type="NCBI Taxonomy" id="433720"/>
    <lineage>
        <taxon>Eukaryota</taxon>
        <taxon>Metazoa</taxon>
        <taxon>Spiralia</taxon>
        <taxon>Gnathifera</taxon>
        <taxon>Rotifera</taxon>
        <taxon>Eurotatoria</taxon>
        <taxon>Bdelloidea</taxon>
        <taxon>Adinetida</taxon>
        <taxon>Adinetidae</taxon>
        <taxon>Adineta</taxon>
    </lineage>
</organism>
<name>A0A820EEG5_9BILA</name>
<accession>A0A820EEG5</accession>
<proteinExistence type="predicted"/>
<evidence type="ECO:0000313" key="1">
    <source>
        <dbReference type="EMBL" id="CAF4245163.1"/>
    </source>
</evidence>
<dbReference type="Proteomes" id="UP000663881">
    <property type="component" value="Unassembled WGS sequence"/>
</dbReference>
<protein>
    <submittedName>
        <fullName evidence="1">Uncharacterized protein</fullName>
    </submittedName>
</protein>